<dbReference type="Pfam" id="PF13700">
    <property type="entry name" value="DUF4158"/>
    <property type="match status" value="1"/>
</dbReference>
<dbReference type="Proteomes" id="UP001165074">
    <property type="component" value="Unassembled WGS sequence"/>
</dbReference>
<feature type="domain" description="DUF4158" evidence="1">
    <location>
        <begin position="2"/>
        <end position="100"/>
    </location>
</feature>
<comment type="caution">
    <text evidence="2">The sequence shown here is derived from an EMBL/GenBank/DDBJ whole genome shotgun (WGS) entry which is preliminary data.</text>
</comment>
<dbReference type="InterPro" id="IPR025296">
    <property type="entry name" value="DUF4158"/>
</dbReference>
<name>A0A9W6S5C5_9ACTN</name>
<dbReference type="EMBL" id="BSTK01000004">
    <property type="protein sequence ID" value="GLY85690.1"/>
    <property type="molecule type" value="Genomic_DNA"/>
</dbReference>
<dbReference type="AlphaFoldDB" id="A0A9W6S5C5"/>
<reference evidence="2" key="1">
    <citation type="submission" date="2023-03" db="EMBL/GenBank/DDBJ databases">
        <title>Actinoallomurus iriomotensis NBRC 103684.</title>
        <authorList>
            <person name="Ichikawa N."/>
            <person name="Sato H."/>
            <person name="Tonouchi N."/>
        </authorList>
    </citation>
    <scope>NUCLEOTIDE SEQUENCE</scope>
    <source>
        <strain evidence="2">NBRC 103684</strain>
    </source>
</reference>
<evidence type="ECO:0000259" key="1">
    <source>
        <dbReference type="Pfam" id="PF13700"/>
    </source>
</evidence>
<protein>
    <recommendedName>
        <fullName evidence="1">DUF4158 domain-containing protein</fullName>
    </recommendedName>
</protein>
<evidence type="ECO:0000313" key="2">
    <source>
        <dbReference type="EMBL" id="GLY85690.1"/>
    </source>
</evidence>
<keyword evidence="3" id="KW-1185">Reference proteome</keyword>
<accession>A0A9W6S5C5</accession>
<sequence>MSARELSEAFTPSVPEVEWAWGRTQDPQHLLALVVWLKSYQRLGYFPKLDDVPEVVTRHVRGVLELDEDVELERAAARSAKRHRQFVRDRLQVVYEPTRVRRIAEEAIRKAV</sequence>
<gene>
    <name evidence="2" type="ORF">Airi02_036190</name>
</gene>
<organism evidence="2 3">
    <name type="scientific">Actinoallomurus iriomotensis</name>
    <dbReference type="NCBI Taxonomy" id="478107"/>
    <lineage>
        <taxon>Bacteria</taxon>
        <taxon>Bacillati</taxon>
        <taxon>Actinomycetota</taxon>
        <taxon>Actinomycetes</taxon>
        <taxon>Streptosporangiales</taxon>
        <taxon>Thermomonosporaceae</taxon>
        <taxon>Actinoallomurus</taxon>
    </lineage>
</organism>
<evidence type="ECO:0000313" key="3">
    <source>
        <dbReference type="Proteomes" id="UP001165074"/>
    </source>
</evidence>
<proteinExistence type="predicted"/>